<proteinExistence type="predicted"/>
<evidence type="ECO:0000313" key="3">
    <source>
        <dbReference type="Proteomes" id="UP000594262"/>
    </source>
</evidence>
<organism evidence="2 3">
    <name type="scientific">Clytia hemisphaerica</name>
    <dbReference type="NCBI Taxonomy" id="252671"/>
    <lineage>
        <taxon>Eukaryota</taxon>
        <taxon>Metazoa</taxon>
        <taxon>Cnidaria</taxon>
        <taxon>Hydrozoa</taxon>
        <taxon>Hydroidolina</taxon>
        <taxon>Leptothecata</taxon>
        <taxon>Obeliida</taxon>
        <taxon>Clytiidae</taxon>
        <taxon>Clytia</taxon>
    </lineage>
</organism>
<reference evidence="2" key="1">
    <citation type="submission" date="2021-01" db="UniProtKB">
        <authorList>
            <consortium name="EnsemblMetazoa"/>
        </authorList>
    </citation>
    <scope>IDENTIFICATION</scope>
</reference>
<dbReference type="AlphaFoldDB" id="A0A7M5XIP5"/>
<keyword evidence="3" id="KW-1185">Reference proteome</keyword>
<evidence type="ECO:0000313" key="2">
    <source>
        <dbReference type="EnsemblMetazoa" id="CLYHEMP023951.2"/>
    </source>
</evidence>
<dbReference type="EnsemblMetazoa" id="CLYHEMT023951.2">
    <property type="protein sequence ID" value="CLYHEMP023951.2"/>
    <property type="gene ID" value="CLYHEMG023951"/>
</dbReference>
<protein>
    <submittedName>
        <fullName evidence="2">Uncharacterized protein</fullName>
    </submittedName>
</protein>
<name>A0A7M5XIP5_9CNID</name>
<evidence type="ECO:0000256" key="1">
    <source>
        <dbReference type="SAM" id="MobiDB-lite"/>
    </source>
</evidence>
<accession>A0A7M5XIP5</accession>
<sequence>MDVGRNNDSFNTFTENLNELCLKTQEQKKILKTGTTQPKTANKVTFEPALNITFDTSDSESDEDLDLNAIVNQTTSPKSPEKPLAGIRKDQQQYHPCGFQRWSKKDSFSIEKVSSYPHCVSTLGGCLQDH</sequence>
<dbReference type="Proteomes" id="UP000594262">
    <property type="component" value="Unplaced"/>
</dbReference>
<feature type="region of interest" description="Disordered" evidence="1">
    <location>
        <begin position="72"/>
        <end position="91"/>
    </location>
</feature>